<evidence type="ECO:0000313" key="10">
    <source>
        <dbReference type="EMBL" id="MBC8334609.1"/>
    </source>
</evidence>
<name>A0A8J6NIR5_9CHLR</name>
<evidence type="ECO:0000313" key="11">
    <source>
        <dbReference type="Proteomes" id="UP000614469"/>
    </source>
</evidence>
<comment type="subcellular location">
    <subcellularLocation>
        <location evidence="1 7">Cell membrane</location>
        <topology evidence="1 7">Multi-pass membrane protein</topology>
    </subcellularLocation>
</comment>
<dbReference type="InterPro" id="IPR013833">
    <property type="entry name" value="Cyt_c_oxidase_su3_a-hlx"/>
</dbReference>
<dbReference type="Proteomes" id="UP000614469">
    <property type="component" value="Unassembled WGS sequence"/>
</dbReference>
<dbReference type="PANTHER" id="PTHR11403:SF2">
    <property type="entry name" value="CYTOCHROME BO(3) UBIQUINOL OXIDASE SUBUNIT 3"/>
    <property type="match status" value="1"/>
</dbReference>
<keyword evidence="5 8" id="KW-1133">Transmembrane helix</keyword>
<dbReference type="AlphaFoldDB" id="A0A8J6NIR5"/>
<sequence length="192" mass="21624">MATSTLDNRTSYKYKLGTNRLGLWLFLLSDAFFFAGLLISRFYLMGFTRPHLDQTLGLIVTSVLLISSFYMNRAETAMAHGDQKTFLRGTLITLVLGVIFLVGVVGVEWQLAPFGPGDGAHGALFYMMTGMHAFHVLTGVIFLVIVYRNGRKELYTAEKHWGVEACATYWHFIDVVWIFYYPALYLIGTVVG</sequence>
<reference evidence="10 11" key="1">
    <citation type="submission" date="2020-08" db="EMBL/GenBank/DDBJ databases">
        <title>Bridging the membrane lipid divide: bacteria of the FCB group superphylum have the potential to synthesize archaeal ether lipids.</title>
        <authorList>
            <person name="Villanueva L."/>
            <person name="Von Meijenfeldt F.A.B."/>
            <person name="Westbye A.B."/>
            <person name="Yadav S."/>
            <person name="Hopmans E.C."/>
            <person name="Dutilh B.E."/>
            <person name="Sinninghe Damste J.S."/>
        </authorList>
    </citation>
    <scope>NUCLEOTIDE SEQUENCE [LARGE SCALE GENOMIC DNA]</scope>
    <source>
        <strain evidence="10">NIOZ-UU36</strain>
    </source>
</reference>
<evidence type="ECO:0000256" key="4">
    <source>
        <dbReference type="ARBA" id="ARBA00022692"/>
    </source>
</evidence>
<dbReference type="SUPFAM" id="SSF81452">
    <property type="entry name" value="Cytochrome c oxidase subunit III-like"/>
    <property type="match status" value="1"/>
</dbReference>
<dbReference type="CDD" id="cd00386">
    <property type="entry name" value="Heme_Cu_Oxidase_III_like"/>
    <property type="match status" value="1"/>
</dbReference>
<evidence type="ECO:0000256" key="3">
    <source>
        <dbReference type="ARBA" id="ARBA00022475"/>
    </source>
</evidence>
<organism evidence="10 11">
    <name type="scientific">Candidatus Desulfolinea nitratireducens</name>
    <dbReference type="NCBI Taxonomy" id="2841698"/>
    <lineage>
        <taxon>Bacteria</taxon>
        <taxon>Bacillati</taxon>
        <taxon>Chloroflexota</taxon>
        <taxon>Anaerolineae</taxon>
        <taxon>Anaerolineales</taxon>
        <taxon>Anaerolineales incertae sedis</taxon>
        <taxon>Candidatus Desulfolinea</taxon>
    </lineage>
</organism>
<dbReference type="PROSITE" id="PS50253">
    <property type="entry name" value="COX3"/>
    <property type="match status" value="1"/>
</dbReference>
<dbReference type="PANTHER" id="PTHR11403">
    <property type="entry name" value="CYTOCHROME C OXIDASE SUBUNIT III"/>
    <property type="match status" value="1"/>
</dbReference>
<dbReference type="InterPro" id="IPR000298">
    <property type="entry name" value="Cyt_c_oxidase-like_su3"/>
</dbReference>
<accession>A0A8J6NIR5</accession>
<evidence type="ECO:0000256" key="7">
    <source>
        <dbReference type="RuleBase" id="RU003376"/>
    </source>
</evidence>
<dbReference type="GO" id="GO:0019646">
    <property type="term" value="P:aerobic electron transport chain"/>
    <property type="evidence" value="ECO:0007669"/>
    <property type="project" value="InterPro"/>
</dbReference>
<comment type="caution">
    <text evidence="10">The sequence shown here is derived from an EMBL/GenBank/DDBJ whole genome shotgun (WGS) entry which is preliminary data.</text>
</comment>
<evidence type="ECO:0000256" key="5">
    <source>
        <dbReference type="ARBA" id="ARBA00022989"/>
    </source>
</evidence>
<feature type="transmembrane region" description="Helical" evidence="8">
    <location>
        <begin position="168"/>
        <end position="187"/>
    </location>
</feature>
<dbReference type="GO" id="GO:0004129">
    <property type="term" value="F:cytochrome-c oxidase activity"/>
    <property type="evidence" value="ECO:0007669"/>
    <property type="project" value="InterPro"/>
</dbReference>
<gene>
    <name evidence="10" type="ORF">H8E29_05040</name>
</gene>
<dbReference type="EMBL" id="JACNJN010000072">
    <property type="protein sequence ID" value="MBC8334609.1"/>
    <property type="molecule type" value="Genomic_DNA"/>
</dbReference>
<proteinExistence type="inferred from homology"/>
<evidence type="ECO:0000256" key="8">
    <source>
        <dbReference type="SAM" id="Phobius"/>
    </source>
</evidence>
<evidence type="ECO:0000256" key="1">
    <source>
        <dbReference type="ARBA" id="ARBA00004651"/>
    </source>
</evidence>
<feature type="transmembrane region" description="Helical" evidence="8">
    <location>
        <begin position="91"/>
        <end position="111"/>
    </location>
</feature>
<keyword evidence="3" id="KW-1003">Cell membrane</keyword>
<dbReference type="InterPro" id="IPR024791">
    <property type="entry name" value="Cyt_c/ubiquinol_Oxase_su3"/>
</dbReference>
<dbReference type="Gene3D" id="1.20.120.80">
    <property type="entry name" value="Cytochrome c oxidase, subunit III, four-helix bundle"/>
    <property type="match status" value="1"/>
</dbReference>
<feature type="transmembrane region" description="Helical" evidence="8">
    <location>
        <begin position="55"/>
        <end position="71"/>
    </location>
</feature>
<feature type="domain" description="Heme-copper oxidase subunit III family profile" evidence="9">
    <location>
        <begin position="1"/>
        <end position="189"/>
    </location>
</feature>
<feature type="transmembrane region" description="Helical" evidence="8">
    <location>
        <begin position="21"/>
        <end position="43"/>
    </location>
</feature>
<keyword evidence="6 8" id="KW-0472">Membrane</keyword>
<dbReference type="Pfam" id="PF00510">
    <property type="entry name" value="COX3"/>
    <property type="match status" value="1"/>
</dbReference>
<protein>
    <submittedName>
        <fullName evidence="10">Heme-copper oxidase subunit III</fullName>
    </submittedName>
</protein>
<evidence type="ECO:0000256" key="2">
    <source>
        <dbReference type="ARBA" id="ARBA00010581"/>
    </source>
</evidence>
<dbReference type="InterPro" id="IPR035973">
    <property type="entry name" value="Cyt_c_oxidase_su3-like_sf"/>
</dbReference>
<evidence type="ECO:0000259" key="9">
    <source>
        <dbReference type="PROSITE" id="PS50253"/>
    </source>
</evidence>
<evidence type="ECO:0000256" key="6">
    <source>
        <dbReference type="ARBA" id="ARBA00023136"/>
    </source>
</evidence>
<keyword evidence="4 7" id="KW-0812">Transmembrane</keyword>
<comment type="similarity">
    <text evidence="2 7">Belongs to the cytochrome c oxidase subunit 3 family.</text>
</comment>
<feature type="transmembrane region" description="Helical" evidence="8">
    <location>
        <begin position="123"/>
        <end position="147"/>
    </location>
</feature>
<dbReference type="GO" id="GO:0005886">
    <property type="term" value="C:plasma membrane"/>
    <property type="evidence" value="ECO:0007669"/>
    <property type="project" value="UniProtKB-SubCell"/>
</dbReference>